<dbReference type="Proteomes" id="UP000178797">
    <property type="component" value="Unassembled WGS sequence"/>
</dbReference>
<evidence type="ECO:0000313" key="2">
    <source>
        <dbReference type="Proteomes" id="UP000178797"/>
    </source>
</evidence>
<comment type="caution">
    <text evidence="1">The sequence shown here is derived from an EMBL/GenBank/DDBJ whole genome shotgun (WGS) entry which is preliminary data.</text>
</comment>
<protein>
    <submittedName>
        <fullName evidence="1">Uncharacterized protein</fullName>
    </submittedName>
</protein>
<accession>A0A1F7S0H3</accession>
<reference evidence="1 2" key="1">
    <citation type="journal article" date="2016" name="Nat. Commun.">
        <title>Thousands of microbial genomes shed light on interconnected biogeochemical processes in an aquifer system.</title>
        <authorList>
            <person name="Anantharaman K."/>
            <person name="Brown C.T."/>
            <person name="Hug L.A."/>
            <person name="Sharon I."/>
            <person name="Castelle C.J."/>
            <person name="Probst A.J."/>
            <person name="Thomas B.C."/>
            <person name="Singh A."/>
            <person name="Wilkins M.J."/>
            <person name="Karaoz U."/>
            <person name="Brodie E.L."/>
            <person name="Williams K.H."/>
            <person name="Hubbard S.S."/>
            <person name="Banfield J.F."/>
        </authorList>
    </citation>
    <scope>NUCLEOTIDE SEQUENCE [LARGE SCALE GENOMIC DNA]</scope>
</reference>
<name>A0A1F7S0H3_9BACT</name>
<dbReference type="AlphaFoldDB" id="A0A1F7S0H3"/>
<sequence>MKNKYQINYDDVRMFTKESSVMIMSYCVSLSKGESLITITGEKGLISSPYTEWKLKPNGDNTFSAYKIN</sequence>
<organism evidence="1 2">
    <name type="scientific">Candidatus Schekmanbacteria bacterium RBG_16_38_10</name>
    <dbReference type="NCBI Taxonomy" id="1817879"/>
    <lineage>
        <taxon>Bacteria</taxon>
        <taxon>Candidatus Schekmaniibacteriota</taxon>
    </lineage>
</organism>
<proteinExistence type="predicted"/>
<gene>
    <name evidence="1" type="ORF">A2W05_09785</name>
</gene>
<dbReference type="EMBL" id="MGDE01000044">
    <property type="protein sequence ID" value="OGL47323.1"/>
    <property type="molecule type" value="Genomic_DNA"/>
</dbReference>
<evidence type="ECO:0000313" key="1">
    <source>
        <dbReference type="EMBL" id="OGL47323.1"/>
    </source>
</evidence>